<evidence type="ECO:0000256" key="7">
    <source>
        <dbReference type="SAM" id="Phobius"/>
    </source>
</evidence>
<dbReference type="InterPro" id="IPR011992">
    <property type="entry name" value="EF-hand-dom_pair"/>
</dbReference>
<feature type="transmembrane region" description="Helical" evidence="7">
    <location>
        <begin position="275"/>
        <end position="297"/>
    </location>
</feature>
<dbReference type="InterPro" id="IPR002048">
    <property type="entry name" value="EF_hand_dom"/>
</dbReference>
<dbReference type="InterPro" id="IPR018247">
    <property type="entry name" value="EF_Hand_1_Ca_BS"/>
</dbReference>
<keyword evidence="4 7" id="KW-1133">Transmembrane helix</keyword>
<evidence type="ECO:0000259" key="8">
    <source>
        <dbReference type="PROSITE" id="PS50222"/>
    </source>
</evidence>
<reference evidence="9" key="1">
    <citation type="submission" date="2023-08" db="EMBL/GenBank/DDBJ databases">
        <authorList>
            <person name="Chen Y."/>
            <person name="Shah S."/>
            <person name="Dougan E. K."/>
            <person name="Thang M."/>
            <person name="Chan C."/>
        </authorList>
    </citation>
    <scope>NUCLEOTIDE SEQUENCE</scope>
</reference>
<comment type="caution">
    <text evidence="9">The sequence shown here is derived from an EMBL/GenBank/DDBJ whole genome shotgun (WGS) entry which is preliminary data.</text>
</comment>
<dbReference type="InterPro" id="IPR027359">
    <property type="entry name" value="Volt_channel_dom_sf"/>
</dbReference>
<protein>
    <recommendedName>
        <fullName evidence="8">EF-hand domain-containing protein</fullName>
    </recommendedName>
</protein>
<dbReference type="PANTHER" id="PTHR10037">
    <property type="entry name" value="VOLTAGE-GATED CATION CHANNEL CALCIUM AND SODIUM"/>
    <property type="match status" value="1"/>
</dbReference>
<name>A0AA36JGZ0_9DINO</name>
<keyword evidence="5 7" id="KW-0472">Membrane</keyword>
<accession>A0AA36JGZ0</accession>
<dbReference type="GO" id="GO:0005509">
    <property type="term" value="F:calcium ion binding"/>
    <property type="evidence" value="ECO:0007669"/>
    <property type="project" value="InterPro"/>
</dbReference>
<keyword evidence="2 7" id="KW-0812">Transmembrane</keyword>
<dbReference type="GO" id="GO:0005248">
    <property type="term" value="F:voltage-gated sodium channel activity"/>
    <property type="evidence" value="ECO:0007669"/>
    <property type="project" value="TreeGrafter"/>
</dbReference>
<dbReference type="Pfam" id="PF00520">
    <property type="entry name" value="Ion_trans"/>
    <property type="match status" value="1"/>
</dbReference>
<dbReference type="AlphaFoldDB" id="A0AA36JGZ0"/>
<feature type="transmembrane region" description="Helical" evidence="7">
    <location>
        <begin position="352"/>
        <end position="376"/>
    </location>
</feature>
<dbReference type="Gene3D" id="1.10.287.70">
    <property type="match status" value="1"/>
</dbReference>
<keyword evidence="3" id="KW-0106">Calcium</keyword>
<evidence type="ECO:0000256" key="1">
    <source>
        <dbReference type="ARBA" id="ARBA00004141"/>
    </source>
</evidence>
<organism evidence="9 10">
    <name type="scientific">Effrenium voratum</name>
    <dbReference type="NCBI Taxonomy" id="2562239"/>
    <lineage>
        <taxon>Eukaryota</taxon>
        <taxon>Sar</taxon>
        <taxon>Alveolata</taxon>
        <taxon>Dinophyceae</taxon>
        <taxon>Suessiales</taxon>
        <taxon>Symbiodiniaceae</taxon>
        <taxon>Effrenium</taxon>
    </lineage>
</organism>
<keyword evidence="10" id="KW-1185">Reference proteome</keyword>
<dbReference type="SUPFAM" id="SSF81324">
    <property type="entry name" value="Voltage-gated potassium channels"/>
    <property type="match status" value="1"/>
</dbReference>
<gene>
    <name evidence="9" type="ORF">EVOR1521_LOCUS27227</name>
</gene>
<proteinExistence type="predicted"/>
<evidence type="ECO:0000256" key="3">
    <source>
        <dbReference type="ARBA" id="ARBA00022837"/>
    </source>
</evidence>
<evidence type="ECO:0000313" key="9">
    <source>
        <dbReference type="EMBL" id="CAJ1404851.1"/>
    </source>
</evidence>
<sequence>MALGEAAPEAPKFLVNSAMASLTVMVQPPLPEEVDSAPPLCPETVPVEGKVEKEVMTHTQGEPEMLALTPGGTAANVGLTGATLQKFGANRTRSLKGRKSEGDTEVKDSWAAAEMLQLTGEDKIMGRFDTIIGVMVLLNALAMAINLECLGAKSGTALGIANGDAICVITPALDFSEHFFAAVFTMELLYRLYRIRCDYFRDAWNWLDASLVLVAVVDLYVVDALLADSPANNATTLRVFRVVKLARVLRIARALHLFRGLRVLIKACSSFLPSLSWSMALLGLCILCGGLLIGNLVQDFILDEAQDLETRDWIWRHYGTSFRAIYTMYEITFAGNWGIYARPVLEHVSQGFVLFYVTYITFVVFAVIRVITAIFLRETLEAANNDAELMVQEGLRRKATYIHKLEAIFNAIDESQDGLIDEDELNELFMDSRVTTYLETLEIDVLQSSALFHLLANTDGQITCTDFIDGILRCKGPARAIDQIMMEKNVRRLEDQIKYLIATMETADVIPKRPSRPSQKNQQRRMLDDQITLLATAKMTDIQRASSKPDAQEVPSPEVLPIPDKEPNEGVSELLEASGSVAAGKMQLLLARAAENPEVRPQVLQALARTEQTGRLNRFVENQGPEMLVEWLADLCLAPACLRVLAKVPLHPKKREELGLWAAVTSPQLAKLPEAERCRSLWAKTRSREPPAQLAQPVSVEDPPRPRKRKSEDTVLQLEKLGRTLEETKRVEAYETLFPDPFA</sequence>
<dbReference type="GO" id="GO:0001518">
    <property type="term" value="C:voltage-gated sodium channel complex"/>
    <property type="evidence" value="ECO:0007669"/>
    <property type="project" value="TreeGrafter"/>
</dbReference>
<dbReference type="SUPFAM" id="SSF47473">
    <property type="entry name" value="EF-hand"/>
    <property type="match status" value="1"/>
</dbReference>
<dbReference type="PANTHER" id="PTHR10037:SF62">
    <property type="entry name" value="SODIUM CHANNEL PROTEIN 60E"/>
    <property type="match status" value="1"/>
</dbReference>
<feature type="domain" description="EF-hand" evidence="8">
    <location>
        <begin position="400"/>
        <end position="435"/>
    </location>
</feature>
<evidence type="ECO:0000256" key="6">
    <source>
        <dbReference type="SAM" id="MobiDB-lite"/>
    </source>
</evidence>
<dbReference type="EMBL" id="CAUJNA010003558">
    <property type="protein sequence ID" value="CAJ1404851.1"/>
    <property type="molecule type" value="Genomic_DNA"/>
</dbReference>
<dbReference type="Gene3D" id="1.10.238.10">
    <property type="entry name" value="EF-hand"/>
    <property type="match status" value="1"/>
</dbReference>
<dbReference type="PROSITE" id="PS00018">
    <property type="entry name" value="EF_HAND_1"/>
    <property type="match status" value="1"/>
</dbReference>
<dbReference type="InterPro" id="IPR043203">
    <property type="entry name" value="VGCC_Ca_Na"/>
</dbReference>
<evidence type="ECO:0000256" key="2">
    <source>
        <dbReference type="ARBA" id="ARBA00022692"/>
    </source>
</evidence>
<feature type="region of interest" description="Disordered" evidence="6">
    <location>
        <begin position="542"/>
        <end position="564"/>
    </location>
</feature>
<evidence type="ECO:0000256" key="5">
    <source>
        <dbReference type="ARBA" id="ARBA00023136"/>
    </source>
</evidence>
<dbReference type="Proteomes" id="UP001178507">
    <property type="component" value="Unassembled WGS sequence"/>
</dbReference>
<feature type="compositionally biased region" description="Basic and acidic residues" evidence="6">
    <location>
        <begin position="702"/>
        <end position="713"/>
    </location>
</feature>
<dbReference type="Gene3D" id="1.20.120.350">
    <property type="entry name" value="Voltage-gated potassium channels. Chain C"/>
    <property type="match status" value="1"/>
</dbReference>
<dbReference type="InterPro" id="IPR005821">
    <property type="entry name" value="Ion_trans_dom"/>
</dbReference>
<evidence type="ECO:0000256" key="4">
    <source>
        <dbReference type="ARBA" id="ARBA00022989"/>
    </source>
</evidence>
<dbReference type="PROSITE" id="PS50222">
    <property type="entry name" value="EF_HAND_2"/>
    <property type="match status" value="1"/>
</dbReference>
<feature type="region of interest" description="Disordered" evidence="6">
    <location>
        <begin position="685"/>
        <end position="716"/>
    </location>
</feature>
<evidence type="ECO:0000313" key="10">
    <source>
        <dbReference type="Proteomes" id="UP001178507"/>
    </source>
</evidence>
<comment type="subcellular location">
    <subcellularLocation>
        <location evidence="1">Membrane</location>
        <topology evidence="1">Multi-pass membrane protein</topology>
    </subcellularLocation>
</comment>